<dbReference type="InterPro" id="IPR038649">
    <property type="entry name" value="EXOI_SH3_sf"/>
</dbReference>
<dbReference type="GO" id="GO:0046872">
    <property type="term" value="F:metal ion binding"/>
    <property type="evidence" value="ECO:0007669"/>
    <property type="project" value="UniProtKB-KW"/>
</dbReference>
<keyword evidence="11" id="KW-0234">DNA repair</keyword>
<dbReference type="AlphaFoldDB" id="A0A7X8SNQ9"/>
<dbReference type="InterPro" id="IPR023607">
    <property type="entry name" value="Exodeoxyribonuclease_I"/>
</dbReference>
<dbReference type="Gene3D" id="1.20.1280.70">
    <property type="entry name" value="Exonuclease ExoI, domain 3"/>
    <property type="match status" value="1"/>
</dbReference>
<dbReference type="Gene3D" id="3.30.1520.20">
    <property type="entry name" value="Exonuclease ExoI, domain 2"/>
    <property type="match status" value="1"/>
</dbReference>
<dbReference type="InterPro" id="IPR058561">
    <property type="entry name" value="Exonuc_1_C"/>
</dbReference>
<dbReference type="GO" id="GO:0003677">
    <property type="term" value="F:DNA binding"/>
    <property type="evidence" value="ECO:0007669"/>
    <property type="project" value="UniProtKB-KW"/>
</dbReference>
<organism evidence="18 19">
    <name type="scientific">Flammeovirga agarivorans</name>
    <dbReference type="NCBI Taxonomy" id="2726742"/>
    <lineage>
        <taxon>Bacteria</taxon>
        <taxon>Pseudomonadati</taxon>
        <taxon>Bacteroidota</taxon>
        <taxon>Cytophagia</taxon>
        <taxon>Cytophagales</taxon>
        <taxon>Flammeovirgaceae</taxon>
        <taxon>Flammeovirga</taxon>
    </lineage>
</organism>
<dbReference type="PROSITE" id="PS51784">
    <property type="entry name" value="EXOI_SH3"/>
    <property type="match status" value="1"/>
</dbReference>
<keyword evidence="19" id="KW-1185">Reference proteome</keyword>
<evidence type="ECO:0000256" key="7">
    <source>
        <dbReference type="ARBA" id="ARBA00022801"/>
    </source>
</evidence>
<gene>
    <name evidence="18" type="primary">sbcB</name>
    <name evidence="18" type="ORF">HGP29_20145</name>
</gene>
<name>A0A7X8SNQ9_9BACT</name>
<evidence type="ECO:0000313" key="19">
    <source>
        <dbReference type="Proteomes" id="UP000585050"/>
    </source>
</evidence>
<feature type="binding site" evidence="14">
    <location>
        <position position="160"/>
    </location>
    <ligand>
        <name>substrate</name>
    </ligand>
</feature>
<feature type="binding site" evidence="15">
    <location>
        <position position="181"/>
    </location>
    <ligand>
        <name>Mg(2+)</name>
        <dbReference type="ChEBI" id="CHEBI:18420"/>
        <label>2</label>
    </ligand>
</feature>
<dbReference type="PIRSF" id="PIRSF000977">
    <property type="entry name" value="Exodeoxyribonuclease_I"/>
    <property type="match status" value="1"/>
</dbReference>
<evidence type="ECO:0000256" key="4">
    <source>
        <dbReference type="ARBA" id="ARBA00022722"/>
    </source>
</evidence>
<evidence type="ECO:0000256" key="6">
    <source>
        <dbReference type="ARBA" id="ARBA00022763"/>
    </source>
</evidence>
<dbReference type="EMBL" id="JABAIL010000007">
    <property type="protein sequence ID" value="NLR93520.1"/>
    <property type="molecule type" value="Genomic_DNA"/>
</dbReference>
<evidence type="ECO:0000259" key="17">
    <source>
        <dbReference type="PROSITE" id="PS51785"/>
    </source>
</evidence>
<feature type="domain" description="ExoI SH3-like" evidence="16">
    <location>
        <begin position="197"/>
        <end position="356"/>
    </location>
</feature>
<dbReference type="RefSeq" id="WP_168884236.1">
    <property type="nucleotide sequence ID" value="NZ_JABAIL010000007.1"/>
</dbReference>
<evidence type="ECO:0000256" key="14">
    <source>
        <dbReference type="PIRSR" id="PIRSR000977-1"/>
    </source>
</evidence>
<feature type="binding site" evidence="15">
    <location>
        <position position="12"/>
    </location>
    <ligand>
        <name>Mg(2+)</name>
        <dbReference type="ChEBI" id="CHEBI:18420"/>
        <label>2</label>
    </ligand>
</feature>
<dbReference type="InterPro" id="IPR013620">
    <property type="entry name" value="Exonuc_1_SH3"/>
</dbReference>
<evidence type="ECO:0000256" key="11">
    <source>
        <dbReference type="ARBA" id="ARBA00023204"/>
    </source>
</evidence>
<dbReference type="CDD" id="cd06138">
    <property type="entry name" value="ExoI_N"/>
    <property type="match status" value="1"/>
</dbReference>
<accession>A0A7X8SNQ9</accession>
<keyword evidence="10" id="KW-0238">DNA-binding</keyword>
<evidence type="ECO:0000313" key="18">
    <source>
        <dbReference type="EMBL" id="NLR93520.1"/>
    </source>
</evidence>
<dbReference type="GO" id="GO:0006281">
    <property type="term" value="P:DNA repair"/>
    <property type="evidence" value="ECO:0007669"/>
    <property type="project" value="UniProtKB-KW"/>
</dbReference>
<dbReference type="NCBIfam" id="NF008746">
    <property type="entry name" value="PRK11779.1"/>
    <property type="match status" value="1"/>
</dbReference>
<evidence type="ECO:0000256" key="15">
    <source>
        <dbReference type="PIRSR" id="PIRSR000977-2"/>
    </source>
</evidence>
<dbReference type="EC" id="3.1.11.1" evidence="2"/>
<keyword evidence="8" id="KW-0269">Exonuclease</keyword>
<evidence type="ECO:0000259" key="16">
    <source>
        <dbReference type="PROSITE" id="PS51784"/>
    </source>
</evidence>
<dbReference type="FunFam" id="3.30.420.10:FF:000033">
    <property type="entry name" value="Exodeoxyribonuclease I"/>
    <property type="match status" value="1"/>
</dbReference>
<evidence type="ECO:0000256" key="5">
    <source>
        <dbReference type="ARBA" id="ARBA00022723"/>
    </source>
</evidence>
<proteinExistence type="predicted"/>
<dbReference type="Pfam" id="PF26016">
    <property type="entry name" value="ExoI_C"/>
    <property type="match status" value="1"/>
</dbReference>
<keyword evidence="9 15" id="KW-0460">Magnesium</keyword>
<comment type="caution">
    <text evidence="18">The sequence shown here is derived from an EMBL/GenBank/DDBJ whole genome shotgun (WGS) entry which is preliminary data.</text>
</comment>
<comment type="cofactor">
    <cofactor evidence="15">
        <name>Mg(2+)</name>
        <dbReference type="ChEBI" id="CHEBI:18420"/>
    </cofactor>
    <text evidence="15">Binds 2 Mg(2+) ions per monomer.</text>
</comment>
<evidence type="ECO:0000256" key="8">
    <source>
        <dbReference type="ARBA" id="ARBA00022839"/>
    </source>
</evidence>
<dbReference type="Pfam" id="PF00929">
    <property type="entry name" value="RNase_T"/>
    <property type="match status" value="1"/>
</dbReference>
<protein>
    <recommendedName>
        <fullName evidence="3">Exodeoxyribonuclease I</fullName>
        <ecNumber evidence="2">3.1.11.1</ecNumber>
    </recommendedName>
    <alternativeName>
        <fullName evidence="12">DNA deoxyribophosphodiesterase</fullName>
    </alternativeName>
</protein>
<reference evidence="18 19" key="1">
    <citation type="submission" date="2020-04" db="EMBL/GenBank/DDBJ databases">
        <title>Flammeovirga sp. SR4, a novel species isolated from seawater.</title>
        <authorList>
            <person name="Wang X."/>
        </authorList>
    </citation>
    <scope>NUCLEOTIDE SEQUENCE [LARGE SCALE GENOMIC DNA]</scope>
    <source>
        <strain evidence="18 19">SR4</strain>
    </source>
</reference>
<feature type="domain" description="ExoI C-terminal" evidence="17">
    <location>
        <begin position="358"/>
        <end position="482"/>
    </location>
</feature>
<sequence length="486" mass="55869">MNPTSFFFYDYETFGRDPRKDKIAQFAGIRTDIDLNPIGDPITLFCKPSKDFLPDPEACLITGITPQIADAQGIKEFQFMGQIKNLLGAKGTCHIGYNNIKFDDEFTRFGFYKNFINPYSHEWADNNSRLDALDILRFTYALRPEGIVWPENDEGKKSFKLEHLSVANKILHENAHDATADVLATVEVLRLVKTHQPKLFNYAMKMRNKAEVKNMINNAMSNQQCLLTVSPFVPVENGHLAFMYPICYDTKNSNAVIAYDLRTNPELLKDISIEDLKALIFKKKEDMKEGDVRPGLQQLYINRSSIFAETRTLSKARALELNISLDTIEENRKKMTSILNDTSIMEKVKEVFNSQYDIDPDVDTQLYNGFISNNDQNLANRIDNIASNAPQNLNANYFPFSDERLKEMLFRFKGRNFFEILDHQEKEEFKSFCRSKVMDVTNDSIGITVYKEQIKSMIEEDTKDGRAKGILTSLLVYADRLESELQ</sequence>
<keyword evidence="7 18" id="KW-0378">Hydrolase</keyword>
<comment type="catalytic activity">
    <reaction evidence="1">
        <text>Exonucleolytic cleavage in the 3'- to 5'-direction to yield nucleoside 5'-phosphates.</text>
        <dbReference type="EC" id="3.1.11.1"/>
    </reaction>
</comment>
<evidence type="ECO:0000256" key="12">
    <source>
        <dbReference type="ARBA" id="ARBA00031220"/>
    </source>
</evidence>
<keyword evidence="4" id="KW-0540">Nuclease</keyword>
<keyword evidence="6" id="KW-0227">DNA damage</keyword>
<dbReference type="InterPro" id="IPR036397">
    <property type="entry name" value="RNaseH_sf"/>
</dbReference>
<comment type="subunit">
    <text evidence="13">Monomer. Interacts with ssb (via C-terminus); this interaction stimulates the exonuclease activity by recruiting the enzyme to its substrate.</text>
</comment>
<dbReference type="GO" id="GO:0008310">
    <property type="term" value="F:single-stranded DNA 3'-5' DNA exonuclease activity"/>
    <property type="evidence" value="ECO:0007669"/>
    <property type="project" value="UniProtKB-EC"/>
</dbReference>
<dbReference type="Proteomes" id="UP000585050">
    <property type="component" value="Unassembled WGS sequence"/>
</dbReference>
<dbReference type="Pfam" id="PF08411">
    <property type="entry name" value="ExoI_SH3"/>
    <property type="match status" value="1"/>
</dbReference>
<dbReference type="InterPro" id="IPR013520">
    <property type="entry name" value="Ribonucl_H"/>
</dbReference>
<evidence type="ECO:0000256" key="9">
    <source>
        <dbReference type="ARBA" id="ARBA00022842"/>
    </source>
</evidence>
<dbReference type="SMART" id="SM00479">
    <property type="entry name" value="EXOIII"/>
    <property type="match status" value="1"/>
</dbReference>
<dbReference type="SUPFAM" id="SSF53098">
    <property type="entry name" value="Ribonuclease H-like"/>
    <property type="match status" value="1"/>
</dbReference>
<keyword evidence="5 15" id="KW-0479">Metal-binding</keyword>
<evidence type="ECO:0000256" key="2">
    <source>
        <dbReference type="ARBA" id="ARBA00012108"/>
    </source>
</evidence>
<feature type="binding site" evidence="15">
    <location>
        <position position="10"/>
    </location>
    <ligand>
        <name>Mg(2+)</name>
        <dbReference type="ChEBI" id="CHEBI:18420"/>
        <label>1</label>
    </ligand>
</feature>
<evidence type="ECO:0000256" key="1">
    <source>
        <dbReference type="ARBA" id="ARBA00000563"/>
    </source>
</evidence>
<dbReference type="Gene3D" id="3.30.420.10">
    <property type="entry name" value="Ribonuclease H-like superfamily/Ribonuclease H"/>
    <property type="match status" value="1"/>
</dbReference>
<dbReference type="InterPro" id="IPR034747">
    <property type="entry name" value="EXOI_SH3"/>
</dbReference>
<dbReference type="InterPro" id="IPR012337">
    <property type="entry name" value="RNaseH-like_sf"/>
</dbReference>
<dbReference type="PROSITE" id="PS51785">
    <property type="entry name" value="EXOI_C"/>
    <property type="match status" value="1"/>
</dbReference>
<evidence type="ECO:0000256" key="3">
    <source>
        <dbReference type="ARBA" id="ARBA00019900"/>
    </source>
</evidence>
<evidence type="ECO:0000256" key="13">
    <source>
        <dbReference type="ARBA" id="ARBA00046792"/>
    </source>
</evidence>
<evidence type="ECO:0000256" key="10">
    <source>
        <dbReference type="ARBA" id="ARBA00023125"/>
    </source>
</evidence>
<feature type="binding site" evidence="14">
    <location>
        <position position="12"/>
    </location>
    <ligand>
        <name>substrate</name>
    </ligand>
</feature>